<feature type="domain" description="DUF4097" evidence="2">
    <location>
        <begin position="33"/>
        <end position="310"/>
    </location>
</feature>
<organism evidence="3 4">
    <name type="scientific">Pseudoalteromonas byunsanensis</name>
    <dbReference type="NCBI Taxonomy" id="327939"/>
    <lineage>
        <taxon>Bacteria</taxon>
        <taxon>Pseudomonadati</taxon>
        <taxon>Pseudomonadota</taxon>
        <taxon>Gammaproteobacteria</taxon>
        <taxon>Alteromonadales</taxon>
        <taxon>Pseudoalteromonadaceae</taxon>
        <taxon>Pseudoalteromonas</taxon>
    </lineage>
</organism>
<keyword evidence="1" id="KW-0732">Signal</keyword>
<sequence>MRALIAGLALLPLAVFAGQSIDEQISLPKQGKVFIENQRGSIIVKTWDEDSFKVTGTLDEKAKGYKLETKGSVTEFIVQMPNQYRGWKNSHDGSKLTIHMPKNSELNLEGVSVDVNASQLYAGTSIKTVKGDIQVSDLKGKISLQTINGNIDASQLNGHIHYETVNGNINDRGSDGKLKFDAVNGDIESDTKAQDVRLENVNGEVDLRIDELTDLRVNTVNGEINVRINKLKDNANISLDSVSGDARFYFPADVSARFDIDMHAGGKVINELSDHKMKKAKYGPSRELEFVLNGGNADVEIDTVSGHIELKKN</sequence>
<protein>
    <recommendedName>
        <fullName evidence="2">DUF4097 domain-containing protein</fullName>
    </recommendedName>
</protein>
<keyword evidence="4" id="KW-1185">Reference proteome</keyword>
<accession>A0A1S1NA65</accession>
<proteinExistence type="predicted"/>
<gene>
    <name evidence="3" type="ORF">BIW53_06890</name>
</gene>
<dbReference type="Pfam" id="PF13349">
    <property type="entry name" value="DUF4097"/>
    <property type="match status" value="1"/>
</dbReference>
<dbReference type="Proteomes" id="UP000180253">
    <property type="component" value="Unassembled WGS sequence"/>
</dbReference>
<feature type="signal peptide" evidence="1">
    <location>
        <begin position="1"/>
        <end position="17"/>
    </location>
</feature>
<feature type="chain" id="PRO_5010192789" description="DUF4097 domain-containing protein" evidence="1">
    <location>
        <begin position="18"/>
        <end position="313"/>
    </location>
</feature>
<reference evidence="3 4" key="1">
    <citation type="submission" date="2016-10" db="EMBL/GenBank/DDBJ databases">
        <title>Pseudoalteromonas amylolytica sp. nov., isolated from the surface seawater.</title>
        <authorList>
            <person name="Wu Y.-H."/>
            <person name="Cheng H."/>
            <person name="Jin X.-B."/>
            <person name="Wang C.-S."/>
            <person name="Xu X.-W."/>
        </authorList>
    </citation>
    <scope>NUCLEOTIDE SEQUENCE [LARGE SCALE GENOMIC DNA]</scope>
    <source>
        <strain evidence="3 4">JCM 12483</strain>
    </source>
</reference>
<dbReference type="STRING" id="327939.BIW53_06890"/>
<comment type="caution">
    <text evidence="3">The sequence shown here is derived from an EMBL/GenBank/DDBJ whole genome shotgun (WGS) entry which is preliminary data.</text>
</comment>
<dbReference type="InterPro" id="IPR025164">
    <property type="entry name" value="Toastrack_DUF4097"/>
</dbReference>
<evidence type="ECO:0000313" key="3">
    <source>
        <dbReference type="EMBL" id="OHU96265.1"/>
    </source>
</evidence>
<evidence type="ECO:0000256" key="1">
    <source>
        <dbReference type="SAM" id="SignalP"/>
    </source>
</evidence>
<dbReference type="OrthoDB" id="6194490at2"/>
<name>A0A1S1NA65_9GAMM</name>
<evidence type="ECO:0000259" key="2">
    <source>
        <dbReference type="Pfam" id="PF13349"/>
    </source>
</evidence>
<evidence type="ECO:0000313" key="4">
    <source>
        <dbReference type="Proteomes" id="UP000180253"/>
    </source>
</evidence>
<dbReference type="EMBL" id="MNAN01000027">
    <property type="protein sequence ID" value="OHU96265.1"/>
    <property type="molecule type" value="Genomic_DNA"/>
</dbReference>
<dbReference type="RefSeq" id="WP_070991131.1">
    <property type="nucleotide sequence ID" value="NZ_CBCSHD010000003.1"/>
</dbReference>
<dbReference type="AlphaFoldDB" id="A0A1S1NA65"/>